<gene>
    <name evidence="3" type="ORF">MNOR_LOCUS35798</name>
</gene>
<dbReference type="Gene3D" id="2.60.40.640">
    <property type="match status" value="1"/>
</dbReference>
<protein>
    <recommendedName>
        <fullName evidence="2">Arrestin-like N-terminal domain-containing protein</fullName>
    </recommendedName>
</protein>
<dbReference type="InterPro" id="IPR011021">
    <property type="entry name" value="Arrestin-like_N"/>
</dbReference>
<evidence type="ECO:0000259" key="2">
    <source>
        <dbReference type="Pfam" id="PF00339"/>
    </source>
</evidence>
<reference evidence="3 4" key="1">
    <citation type="submission" date="2024-05" db="EMBL/GenBank/DDBJ databases">
        <authorList>
            <person name="Wallberg A."/>
        </authorList>
    </citation>
    <scope>NUCLEOTIDE SEQUENCE [LARGE SCALE GENOMIC DNA]</scope>
</reference>
<evidence type="ECO:0000313" key="3">
    <source>
        <dbReference type="EMBL" id="CAL4184340.1"/>
    </source>
</evidence>
<dbReference type="SUPFAM" id="SSF81296">
    <property type="entry name" value="E set domains"/>
    <property type="match status" value="1"/>
</dbReference>
<dbReference type="Proteomes" id="UP001497623">
    <property type="component" value="Unassembled WGS sequence"/>
</dbReference>
<name>A0AAV2SEQ1_MEGNR</name>
<evidence type="ECO:0000313" key="4">
    <source>
        <dbReference type="Proteomes" id="UP001497623"/>
    </source>
</evidence>
<keyword evidence="4" id="KW-1185">Reference proteome</keyword>
<feature type="non-terminal residue" evidence="3">
    <location>
        <position position="200"/>
    </location>
</feature>
<organism evidence="3 4">
    <name type="scientific">Meganyctiphanes norvegica</name>
    <name type="common">Northern krill</name>
    <name type="synonym">Thysanopoda norvegica</name>
    <dbReference type="NCBI Taxonomy" id="48144"/>
    <lineage>
        <taxon>Eukaryota</taxon>
        <taxon>Metazoa</taxon>
        <taxon>Ecdysozoa</taxon>
        <taxon>Arthropoda</taxon>
        <taxon>Crustacea</taxon>
        <taxon>Multicrustacea</taxon>
        <taxon>Malacostraca</taxon>
        <taxon>Eumalacostraca</taxon>
        <taxon>Eucarida</taxon>
        <taxon>Euphausiacea</taxon>
        <taxon>Euphausiidae</taxon>
        <taxon>Meganyctiphanes</taxon>
    </lineage>
</organism>
<dbReference type="Pfam" id="PF00339">
    <property type="entry name" value="Arrestin_N"/>
    <property type="match status" value="1"/>
</dbReference>
<evidence type="ECO:0000256" key="1">
    <source>
        <dbReference type="ARBA" id="ARBA00005298"/>
    </source>
</evidence>
<proteinExistence type="inferred from homology"/>
<feature type="domain" description="Arrestin-like N-terminal" evidence="2">
    <location>
        <begin position="4"/>
        <end position="66"/>
    </location>
</feature>
<comment type="caution">
    <text evidence="3">The sequence shown here is derived from an EMBL/GenBank/DDBJ whole genome shotgun (WGS) entry which is preliminary data.</text>
</comment>
<dbReference type="InterPro" id="IPR014756">
    <property type="entry name" value="Ig_E-set"/>
</dbReference>
<comment type="similarity">
    <text evidence="1">Belongs to the arrestin family.</text>
</comment>
<dbReference type="AlphaFoldDB" id="A0AAV2SEQ1"/>
<dbReference type="EMBL" id="CAXKWB010061424">
    <property type="protein sequence ID" value="CAL4184340.1"/>
    <property type="molecule type" value="Genomic_DNA"/>
</dbReference>
<dbReference type="InterPro" id="IPR014752">
    <property type="entry name" value="Arrestin-like_C"/>
</dbReference>
<accession>A0AAV2SEQ1</accession>
<sequence>MSIKIIFDTQPAVYFSGQTIVGHVQFINHDSISIRGVAIKFKGQGNTIWKSVRTYHAGSEEYYVGKVYLFGNDDKCVSRILSHRETCFSYSSPKLVLQRFFSYTEEKEKRFSVNMSIKIIFDTQQAVYFGGQTIVGRVQVINHDSISTRVLNHEGKETRTFTAFHTFQMLMLHAMDQLEITTGQGPLKICCDIRPQPNKI</sequence>